<evidence type="ECO:0000256" key="3">
    <source>
        <dbReference type="RuleBase" id="RU361134"/>
    </source>
</evidence>
<dbReference type="Gene3D" id="2.60.40.1180">
    <property type="entry name" value="Golgi alpha-mannosidase II"/>
    <property type="match status" value="1"/>
</dbReference>
<dbReference type="PANTHER" id="PTHR10357">
    <property type="entry name" value="ALPHA-AMYLASE FAMILY MEMBER"/>
    <property type="match status" value="1"/>
</dbReference>
<dbReference type="RefSeq" id="WP_190314382.1">
    <property type="nucleotide sequence ID" value="NZ_JACNYL010000003.1"/>
</dbReference>
<dbReference type="Pfam" id="PF16657">
    <property type="entry name" value="Malt_amylase_C"/>
    <property type="match status" value="1"/>
</dbReference>
<dbReference type="Gene3D" id="3.90.400.10">
    <property type="entry name" value="Oligo-1,6-glucosidase, Domain 2"/>
    <property type="match status" value="1"/>
</dbReference>
<dbReference type="SUPFAM" id="SSF51445">
    <property type="entry name" value="(Trans)glycosidases"/>
    <property type="match status" value="1"/>
</dbReference>
<dbReference type="InterPro" id="IPR006047">
    <property type="entry name" value="GH13_cat_dom"/>
</dbReference>
<evidence type="ECO:0000256" key="2">
    <source>
        <dbReference type="RuleBase" id="RU003615"/>
    </source>
</evidence>
<dbReference type="Proteomes" id="UP000651112">
    <property type="component" value="Unassembled WGS sequence"/>
</dbReference>
<organism evidence="5 6">
    <name type="scientific">Sphingobacterium chuzhouense</name>
    <dbReference type="NCBI Taxonomy" id="1742264"/>
    <lineage>
        <taxon>Bacteria</taxon>
        <taxon>Pseudomonadati</taxon>
        <taxon>Bacteroidota</taxon>
        <taxon>Sphingobacteriia</taxon>
        <taxon>Sphingobacteriales</taxon>
        <taxon>Sphingobacteriaceae</taxon>
        <taxon>Sphingobacterium</taxon>
    </lineage>
</organism>
<proteinExistence type="inferred from homology"/>
<comment type="caution">
    <text evidence="5">The sequence shown here is derived from an EMBL/GenBank/DDBJ whole genome shotgun (WGS) entry which is preliminary data.</text>
</comment>
<dbReference type="InterPro" id="IPR045857">
    <property type="entry name" value="O16G_dom_2"/>
</dbReference>
<dbReference type="Gene3D" id="3.20.20.80">
    <property type="entry name" value="Glycosidases"/>
    <property type="match status" value="1"/>
</dbReference>
<dbReference type="InterPro" id="IPR013780">
    <property type="entry name" value="Glyco_hydro_b"/>
</dbReference>
<keyword evidence="3" id="KW-0378">Hydrolase</keyword>
<dbReference type="Pfam" id="PF00128">
    <property type="entry name" value="Alpha-amylase"/>
    <property type="match status" value="1"/>
</dbReference>
<dbReference type="PANTHER" id="PTHR10357:SF219">
    <property type="entry name" value="MALTOSE ALPHA-D-GLUCOSYLTRANSFERASE"/>
    <property type="match status" value="1"/>
</dbReference>
<evidence type="ECO:0000259" key="4">
    <source>
        <dbReference type="SMART" id="SM00642"/>
    </source>
</evidence>
<sequence>MSKNLWYKDAIIYTLAIESFKDSNADGSGDFRGLQQSLNYFRILGIDCLWLLPFYDSPNKDDGYDIRNYYEVDKRFGDMGDFAELIDAIKAAGLRVIIDLVVNHTSKEHPWFLEAAKNPQSPYRNYYIWSNEKPEESGNKAILAEEQEYTNWTYNKEAEAFYYHTFYNDQPDLNMTNPTVVEEVKKIIRFWLKFGVDGFRIDAAPHMIEEKGNYKFKGDPHDIFREWRMYIKELNPDAAFIAEVDVPPSRYTDFLEHNRQMHMLFNFYLNNYFFLAFAREEAEPIAKALQKIPLLSEEEHLVNFLRNHDELDLEQLKEEERQEVFAAFAPDENMRIFNRGIRRRLPPMFENNRQRLALAYSILFSLPGTPVIRYGQEIGMGDDLQKEGRKSVRTLMQWSADKNGGFSDVMEGAIDEDIIAKGPYGYKKVNVNHQLKDDTSLLNTIRKLIQARKNMGFRRGKFTVLPTSSKHCLAYRYELDKGNVLILHNLSNKPITISLKSDLPERYYTVVSDKKYGNNTNNKQRIDLNPYGYRWLIDNWIF</sequence>
<protein>
    <recommendedName>
        <fullName evidence="3">Alpha-amylase</fullName>
        <ecNumber evidence="3">3.2.1.1</ecNumber>
    </recommendedName>
</protein>
<reference evidence="5 6" key="1">
    <citation type="submission" date="2020-08" db="EMBL/GenBank/DDBJ databases">
        <title>Sphingobacterium sp. DN00404 isolated from aquaculture water.</title>
        <authorList>
            <person name="Zhang M."/>
        </authorList>
    </citation>
    <scope>NUCLEOTIDE SEQUENCE [LARGE SCALE GENOMIC DNA]</scope>
    <source>
        <strain evidence="5 6">KCTC 42746</strain>
    </source>
</reference>
<feature type="domain" description="Glycosyl hydrolase family 13 catalytic" evidence="4">
    <location>
        <begin position="14"/>
        <end position="452"/>
    </location>
</feature>
<dbReference type="EC" id="3.2.1.1" evidence="3"/>
<dbReference type="InterPro" id="IPR032091">
    <property type="entry name" value="Malt_amylase-like_C"/>
</dbReference>
<comment type="similarity">
    <text evidence="1 2">Belongs to the glycosyl hydrolase 13 family.</text>
</comment>
<evidence type="ECO:0000313" key="6">
    <source>
        <dbReference type="Proteomes" id="UP000651112"/>
    </source>
</evidence>
<gene>
    <name evidence="5" type="ORF">H8B21_13970</name>
</gene>
<accession>A0ABR7XUG2</accession>
<dbReference type="SMART" id="SM00642">
    <property type="entry name" value="Aamy"/>
    <property type="match status" value="1"/>
</dbReference>
<evidence type="ECO:0000313" key="5">
    <source>
        <dbReference type="EMBL" id="MBD1422678.1"/>
    </source>
</evidence>
<name>A0ABR7XUG2_9SPHI</name>
<dbReference type="CDD" id="cd11334">
    <property type="entry name" value="AmyAc_TreS"/>
    <property type="match status" value="1"/>
</dbReference>
<dbReference type="SUPFAM" id="SSF51011">
    <property type="entry name" value="Glycosyl hydrolase domain"/>
    <property type="match status" value="1"/>
</dbReference>
<keyword evidence="3" id="KW-0326">Glycosidase</keyword>
<evidence type="ECO:0000256" key="1">
    <source>
        <dbReference type="ARBA" id="ARBA00008061"/>
    </source>
</evidence>
<dbReference type="InterPro" id="IPR006046">
    <property type="entry name" value="Alpha_amylase"/>
</dbReference>
<dbReference type="PRINTS" id="PR00110">
    <property type="entry name" value="ALPHAAMYLASE"/>
</dbReference>
<keyword evidence="3" id="KW-0119">Carbohydrate metabolism</keyword>
<dbReference type="InterPro" id="IPR017853">
    <property type="entry name" value="GH"/>
</dbReference>
<comment type="catalytic activity">
    <reaction evidence="3">
        <text>Endohydrolysis of (1-&gt;4)-alpha-D-glucosidic linkages in polysaccharides containing three or more (1-&gt;4)-alpha-linked D-glucose units.</text>
        <dbReference type="EC" id="3.2.1.1"/>
    </reaction>
</comment>
<dbReference type="EMBL" id="JACNYL010000003">
    <property type="protein sequence ID" value="MBD1422678.1"/>
    <property type="molecule type" value="Genomic_DNA"/>
</dbReference>
<keyword evidence="6" id="KW-1185">Reference proteome</keyword>